<dbReference type="OrthoDB" id="385876at2"/>
<keyword evidence="2" id="KW-1185">Reference proteome</keyword>
<evidence type="ECO:0000313" key="1">
    <source>
        <dbReference type="EMBL" id="AYJ01310.1"/>
    </source>
</evidence>
<gene>
    <name evidence="1" type="ORF">CWO85_02140</name>
</gene>
<proteinExistence type="predicted"/>
<dbReference type="Proteomes" id="UP000272462">
    <property type="component" value="Chromosome"/>
</dbReference>
<reference evidence="1 2" key="1">
    <citation type="journal article" date="2018" name="BMC Genomics">
        <title>Comparative genome analysis of jujube witches'-broom Phytoplasma, an obligate pathogen that causes jujube witches'-broom disease.</title>
        <authorList>
            <person name="Wang J."/>
            <person name="Song L."/>
            <person name="Jiao Q."/>
            <person name="Yang S."/>
            <person name="Gao R."/>
            <person name="Lu X."/>
            <person name="Zhou G."/>
        </authorList>
    </citation>
    <scope>NUCLEOTIDE SEQUENCE [LARGE SCALE GENOMIC DNA]</scope>
    <source>
        <strain evidence="1">Jwb-nky</strain>
    </source>
</reference>
<protein>
    <submittedName>
        <fullName evidence="1">Uncharacterized protein</fullName>
    </submittedName>
</protein>
<organism evidence="1 2">
    <name type="scientific">Ziziphus jujuba witches'-broom phytoplasma</name>
    <dbReference type="NCBI Taxonomy" id="135727"/>
    <lineage>
        <taxon>Bacteria</taxon>
        <taxon>Bacillati</taxon>
        <taxon>Mycoplasmatota</taxon>
        <taxon>Mollicutes</taxon>
        <taxon>Acholeplasmatales</taxon>
        <taxon>Acholeplasmataceae</taxon>
        <taxon>Candidatus Phytoplasma</taxon>
        <taxon>16SrV (Elm yellows group)</taxon>
    </lineage>
</organism>
<dbReference type="AlphaFoldDB" id="A0A660HMP2"/>
<dbReference type="RefSeq" id="WP_121464022.1">
    <property type="nucleotide sequence ID" value="NZ_CP025121.1"/>
</dbReference>
<accession>A0A660HMP2</accession>
<dbReference type="EMBL" id="CP025121">
    <property type="protein sequence ID" value="AYJ01310.1"/>
    <property type="molecule type" value="Genomic_DNA"/>
</dbReference>
<sequence length="176" mass="21762">MRILPYELYPYSSDLSLCALRKEFGMYDYFLNNQKNNKSMELFLKKGRNYFNLSIYQWIQEMKKRKHYVNSFHFFYALNNKYQIIETDLFLILECCIQWEIKSFVPYNTNLTWYQIFIKITKLRKVNIEQLDLTLYNQLLQWYKVNFMRLNKQGSLKPYQLDMTKVIKYFSKLLNF</sequence>
<evidence type="ECO:0000313" key="2">
    <source>
        <dbReference type="Proteomes" id="UP000272462"/>
    </source>
</evidence>
<name>A0A660HMP2_ZIZJU</name>
<dbReference type="KEGG" id="pzi:CWO85_02140"/>